<gene>
    <name evidence="1" type="ORF">PhCBS80983_g06331</name>
</gene>
<sequence length="244" mass="27184">MSENIGVYRTIKETFDSRAAANPIKLVIDSNSSFLRPQRSYLSARVTLFNQDGSLFKTANLSQTGVMSIFKSASLKVGGKVVDNIEDYGMLVMDNYGTSSVAEKKTLKYNEAYSRPDVFQNDNQLVTPSAEYLSALWKGIQAGKYLEIDTIDVNQIQNTCYGATQQSFILPLANARVIGISSRFRSDADYATGTGDKSQIFSTQGLKSWRIQIGQYRLPLTEDFLVDDTLIVRGLSMNDNEFLQ</sequence>
<dbReference type="AlphaFoldDB" id="A0A507DPB1"/>
<evidence type="ECO:0000313" key="1">
    <source>
        <dbReference type="EMBL" id="TPX53261.1"/>
    </source>
</evidence>
<comment type="caution">
    <text evidence="1">The sequence shown here is derived from an EMBL/GenBank/DDBJ whole genome shotgun (WGS) entry which is preliminary data.</text>
</comment>
<reference evidence="1 2" key="1">
    <citation type="journal article" date="2019" name="Sci. Rep.">
        <title>Comparative genomics of chytrid fungi reveal insights into the obligate biotrophic and pathogenic lifestyle of Synchytrium endobioticum.</title>
        <authorList>
            <person name="van de Vossenberg B.T.L.H."/>
            <person name="Warris S."/>
            <person name="Nguyen H.D.T."/>
            <person name="van Gent-Pelzer M.P.E."/>
            <person name="Joly D.L."/>
            <person name="van de Geest H.C."/>
            <person name="Bonants P.J.M."/>
            <person name="Smith D.S."/>
            <person name="Levesque C.A."/>
            <person name="van der Lee T.A.J."/>
        </authorList>
    </citation>
    <scope>NUCLEOTIDE SEQUENCE [LARGE SCALE GENOMIC DNA]</scope>
    <source>
        <strain evidence="1 2">CBS 809.83</strain>
    </source>
</reference>
<keyword evidence="2" id="KW-1185">Reference proteome</keyword>
<accession>A0A507DPB1</accession>
<dbReference type="EMBL" id="QEAQ01000235">
    <property type="protein sequence ID" value="TPX53261.1"/>
    <property type="molecule type" value="Genomic_DNA"/>
</dbReference>
<evidence type="ECO:0000313" key="2">
    <source>
        <dbReference type="Proteomes" id="UP000318582"/>
    </source>
</evidence>
<name>A0A507DPB1_9FUNG</name>
<dbReference type="Proteomes" id="UP000318582">
    <property type="component" value="Unassembled WGS sequence"/>
</dbReference>
<protein>
    <submittedName>
        <fullName evidence="1">Uncharacterized protein</fullName>
    </submittedName>
</protein>
<proteinExistence type="predicted"/>
<organism evidence="1 2">
    <name type="scientific">Powellomyces hirtus</name>
    <dbReference type="NCBI Taxonomy" id="109895"/>
    <lineage>
        <taxon>Eukaryota</taxon>
        <taxon>Fungi</taxon>
        <taxon>Fungi incertae sedis</taxon>
        <taxon>Chytridiomycota</taxon>
        <taxon>Chytridiomycota incertae sedis</taxon>
        <taxon>Chytridiomycetes</taxon>
        <taxon>Spizellomycetales</taxon>
        <taxon>Powellomycetaceae</taxon>
        <taxon>Powellomyces</taxon>
    </lineage>
</organism>